<dbReference type="Proteomes" id="UP000782312">
    <property type="component" value="Unassembled WGS sequence"/>
</dbReference>
<dbReference type="PROSITE" id="PS00198">
    <property type="entry name" value="4FE4S_FER_1"/>
    <property type="match status" value="1"/>
</dbReference>
<dbReference type="GO" id="GO:0051539">
    <property type="term" value="F:4 iron, 4 sulfur cluster binding"/>
    <property type="evidence" value="ECO:0007669"/>
    <property type="project" value="UniProtKB-KW"/>
</dbReference>
<evidence type="ECO:0000256" key="4">
    <source>
        <dbReference type="ARBA" id="ARBA00022737"/>
    </source>
</evidence>
<reference evidence="9" key="1">
    <citation type="submission" date="2020-07" db="EMBL/GenBank/DDBJ databases">
        <title>Huge and variable diversity of episymbiotic CPR bacteria and DPANN archaea in groundwater ecosystems.</title>
        <authorList>
            <person name="He C.Y."/>
            <person name="Keren R."/>
            <person name="Whittaker M."/>
            <person name="Farag I.F."/>
            <person name="Doudna J."/>
            <person name="Cate J.H.D."/>
            <person name="Banfield J.F."/>
        </authorList>
    </citation>
    <scope>NUCLEOTIDE SEQUENCE</scope>
    <source>
        <strain evidence="9">NC_groundwater_763_Ag_S-0.2um_68_21</strain>
    </source>
</reference>
<dbReference type="Pfam" id="PF02589">
    <property type="entry name" value="LUD_dom"/>
    <property type="match status" value="2"/>
</dbReference>
<keyword evidence="7" id="KW-0411">Iron-sulfur</keyword>
<sequence>MKSPFNRRAGLALADPQLRQALRTGTGRMGEMRLKAFESAAAPLALRARAREIRRRTFDDLGRHLETLLASLRRAGVEVHAAPDAGAAHRVILDIARRRGATLAVKSKSMASEEIHLNAALERAGVRPVETDLGEWILQLAEETPSHLVAPALHKTLEQVVDLFRRKVDPGAPSDPEALTALARKALRREFLAAGIGISGVNFAIAETGTLCLVTNEGNGRLVTALPKVHIALMGFEKVVPTVEEALTLLAVLPRSATGQKLTTYFTMLTGPRRPGEADGPDEVHLVLLDNGRSRHLGGPFQEAFHCIRCGACQNACPVFQTVGGHTYDSVYGGPIGSILSPMFRGLEASGELAAASSLCGACQEACPVLVDIPRMLIEMRGARVAQRNISRTERLLFRAAAWAMRRPAAWALSFRGLSLLGRVLGPRLKAGWLPGAAGAWARGRELPFPARRSFRDRWRERQRGAGKALSAVPPAASQERTPEGMLDHIRRQAALGEGLAHGHVPSPSGALPEVEIPDPAERFRREFEAVGGGFFRAASIEEAKARLLELASRWKDRPVAVSGGLPLPAAGWLREAGHEVLESAEGDDRGRLDAAGLGVTGCAWAVAETGTLVLPSGAGRPRLHSLLPEAHLALVREEDIVPHLSALGPRIQGAIVGGAGASCVSLITGPSRSADIALTLIRGVHGPREVYAILLPRGVA</sequence>
<dbReference type="Pfam" id="PF11870">
    <property type="entry name" value="LutB_C"/>
    <property type="match status" value="1"/>
</dbReference>
<evidence type="ECO:0000256" key="5">
    <source>
        <dbReference type="ARBA" id="ARBA00022982"/>
    </source>
</evidence>
<proteinExistence type="predicted"/>
<evidence type="ECO:0000256" key="6">
    <source>
        <dbReference type="ARBA" id="ARBA00023004"/>
    </source>
</evidence>
<dbReference type="Gene3D" id="3.40.50.10420">
    <property type="entry name" value="NagB/RpiA/CoA transferase-like"/>
    <property type="match status" value="2"/>
</dbReference>
<evidence type="ECO:0000256" key="1">
    <source>
        <dbReference type="ARBA" id="ARBA00022448"/>
    </source>
</evidence>
<dbReference type="AlphaFoldDB" id="A0A932I2S2"/>
<comment type="caution">
    <text evidence="9">The sequence shown here is derived from an EMBL/GenBank/DDBJ whole genome shotgun (WGS) entry which is preliminary data.</text>
</comment>
<evidence type="ECO:0000256" key="7">
    <source>
        <dbReference type="ARBA" id="ARBA00023014"/>
    </source>
</evidence>
<dbReference type="EMBL" id="JACPUR010000041">
    <property type="protein sequence ID" value="MBI3129623.1"/>
    <property type="molecule type" value="Genomic_DNA"/>
</dbReference>
<dbReference type="InterPro" id="IPR004452">
    <property type="entry name" value="LutB/LldF"/>
</dbReference>
<dbReference type="InterPro" id="IPR037171">
    <property type="entry name" value="NagB/RpiA_transferase-like"/>
</dbReference>
<evidence type="ECO:0000313" key="10">
    <source>
        <dbReference type="Proteomes" id="UP000782312"/>
    </source>
</evidence>
<feature type="domain" description="4Fe-4S ferredoxin-type" evidence="8">
    <location>
        <begin position="298"/>
        <end position="328"/>
    </location>
</feature>
<dbReference type="GO" id="GO:0006089">
    <property type="term" value="P:lactate metabolic process"/>
    <property type="evidence" value="ECO:0007669"/>
    <property type="project" value="InterPro"/>
</dbReference>
<dbReference type="NCBIfam" id="TIGR00273">
    <property type="entry name" value="LutB/LldF family L-lactate oxidation iron-sulfur protein"/>
    <property type="match status" value="1"/>
</dbReference>
<dbReference type="PANTHER" id="PTHR47153:SF2">
    <property type="entry name" value="LACTATE UTILIZATION PROTEIN B"/>
    <property type="match status" value="1"/>
</dbReference>
<keyword evidence="1" id="KW-0813">Transport</keyword>
<dbReference type="InterPro" id="IPR003741">
    <property type="entry name" value="LUD_dom"/>
</dbReference>
<accession>A0A932I2S2</accession>
<dbReference type="InterPro" id="IPR009051">
    <property type="entry name" value="Helical_ferredxn"/>
</dbReference>
<dbReference type="SUPFAM" id="SSF46548">
    <property type="entry name" value="alpha-helical ferredoxin"/>
    <property type="match status" value="1"/>
</dbReference>
<name>A0A932I2S2_UNCTE</name>
<dbReference type="Gene3D" id="1.10.1060.10">
    <property type="entry name" value="Alpha-helical ferredoxin"/>
    <property type="match status" value="1"/>
</dbReference>
<gene>
    <name evidence="9" type="ORF">HYZ11_18595</name>
</gene>
<keyword evidence="5" id="KW-0249">Electron transport</keyword>
<dbReference type="PROSITE" id="PS51379">
    <property type="entry name" value="4FE4S_FER_2"/>
    <property type="match status" value="1"/>
</dbReference>
<dbReference type="SUPFAM" id="SSF100950">
    <property type="entry name" value="NagB/RpiA/CoA transferase-like"/>
    <property type="match status" value="2"/>
</dbReference>
<dbReference type="PANTHER" id="PTHR47153">
    <property type="entry name" value="LACTATE UTILIZATION PROTEIN B"/>
    <property type="match status" value="1"/>
</dbReference>
<dbReference type="InterPro" id="IPR017896">
    <property type="entry name" value="4Fe4S_Fe-S-bd"/>
</dbReference>
<dbReference type="InterPro" id="IPR024185">
    <property type="entry name" value="FTHF_cligase-like_sf"/>
</dbReference>
<keyword evidence="3" id="KW-0479">Metal-binding</keyword>
<organism evidence="9 10">
    <name type="scientific">Tectimicrobiota bacterium</name>
    <dbReference type="NCBI Taxonomy" id="2528274"/>
    <lineage>
        <taxon>Bacteria</taxon>
        <taxon>Pseudomonadati</taxon>
        <taxon>Nitrospinota/Tectimicrobiota group</taxon>
        <taxon>Candidatus Tectimicrobiota</taxon>
    </lineage>
</organism>
<keyword evidence="4" id="KW-0677">Repeat</keyword>
<dbReference type="InterPro" id="IPR017900">
    <property type="entry name" value="4Fe4S_Fe_S_CS"/>
</dbReference>
<evidence type="ECO:0000259" key="8">
    <source>
        <dbReference type="PROSITE" id="PS51379"/>
    </source>
</evidence>
<evidence type="ECO:0000256" key="2">
    <source>
        <dbReference type="ARBA" id="ARBA00022485"/>
    </source>
</evidence>
<protein>
    <submittedName>
        <fullName evidence="9">Iron-sulfur cluster-binding protein</fullName>
    </submittedName>
</protein>
<evidence type="ECO:0000313" key="9">
    <source>
        <dbReference type="EMBL" id="MBI3129623.1"/>
    </source>
</evidence>
<dbReference type="Pfam" id="PF13183">
    <property type="entry name" value="Fer4_8"/>
    <property type="match status" value="1"/>
</dbReference>
<dbReference type="InterPro" id="IPR024569">
    <property type="entry name" value="LutB_C"/>
</dbReference>
<keyword evidence="2" id="KW-0004">4Fe-4S</keyword>
<keyword evidence="6" id="KW-0408">Iron</keyword>
<evidence type="ECO:0000256" key="3">
    <source>
        <dbReference type="ARBA" id="ARBA00022723"/>
    </source>
</evidence>
<dbReference type="GO" id="GO:0046872">
    <property type="term" value="F:metal ion binding"/>
    <property type="evidence" value="ECO:0007669"/>
    <property type="project" value="UniProtKB-KW"/>
</dbReference>